<evidence type="ECO:0000313" key="13">
    <source>
        <dbReference type="Proteomes" id="UP000095419"/>
    </source>
</evidence>
<dbReference type="AlphaFoldDB" id="A0A173WCK7"/>
<dbReference type="InterPro" id="IPR037066">
    <property type="entry name" value="Plug_dom_sf"/>
</dbReference>
<evidence type="ECO:0000259" key="10">
    <source>
        <dbReference type="Pfam" id="PF00593"/>
    </source>
</evidence>
<dbReference type="Proteomes" id="UP000095419">
    <property type="component" value="Unassembled WGS sequence"/>
</dbReference>
<name>A0A173WCK7_BACUN</name>
<keyword evidence="12" id="KW-0675">Receptor</keyword>
<dbReference type="Gene3D" id="2.40.170.20">
    <property type="entry name" value="TonB-dependent receptor, beta-barrel domain"/>
    <property type="match status" value="1"/>
</dbReference>
<feature type="domain" description="TonB-dependent receptor plug" evidence="11">
    <location>
        <begin position="121"/>
        <end position="226"/>
    </location>
</feature>
<evidence type="ECO:0000256" key="8">
    <source>
        <dbReference type="PROSITE-ProRule" id="PRU01360"/>
    </source>
</evidence>
<comment type="subcellular location">
    <subcellularLocation>
        <location evidence="1 8">Cell outer membrane</location>
        <topology evidence="1 8">Multi-pass membrane protein</topology>
    </subcellularLocation>
</comment>
<dbReference type="Pfam" id="PF07715">
    <property type="entry name" value="Plug"/>
    <property type="match status" value="1"/>
</dbReference>
<evidence type="ECO:0000256" key="4">
    <source>
        <dbReference type="ARBA" id="ARBA00022692"/>
    </source>
</evidence>
<dbReference type="Gene3D" id="2.60.40.1120">
    <property type="entry name" value="Carboxypeptidase-like, regulatory domain"/>
    <property type="match status" value="1"/>
</dbReference>
<reference evidence="12 13" key="1">
    <citation type="submission" date="2015-09" db="EMBL/GenBank/DDBJ databases">
        <authorList>
            <consortium name="Pathogen Informatics"/>
        </authorList>
    </citation>
    <scope>NUCLEOTIDE SEQUENCE [LARGE SCALE GENOMIC DNA]</scope>
    <source>
        <strain evidence="12 13">2789STDY5608791</strain>
    </source>
</reference>
<keyword evidence="3 8" id="KW-1134">Transmembrane beta strand</keyword>
<dbReference type="SUPFAM" id="SSF56935">
    <property type="entry name" value="Porins"/>
    <property type="match status" value="1"/>
</dbReference>
<dbReference type="InterPro" id="IPR023996">
    <property type="entry name" value="TonB-dep_OMP_SusC/RagA"/>
</dbReference>
<proteinExistence type="inferred from homology"/>
<keyword evidence="6 8" id="KW-0472">Membrane</keyword>
<dbReference type="InterPro" id="IPR023997">
    <property type="entry name" value="TonB-dep_OMP_SusC/RagA_CS"/>
</dbReference>
<protein>
    <submittedName>
        <fullName evidence="12">Outer membrane receptor for ferrienterochelin and colicins</fullName>
    </submittedName>
</protein>
<dbReference type="InterPro" id="IPR039426">
    <property type="entry name" value="TonB-dep_rcpt-like"/>
</dbReference>
<dbReference type="SUPFAM" id="SSF49464">
    <property type="entry name" value="Carboxypeptidase regulatory domain-like"/>
    <property type="match status" value="1"/>
</dbReference>
<accession>A0A173WCK7</accession>
<dbReference type="Pfam" id="PF13715">
    <property type="entry name" value="CarbopepD_reg_2"/>
    <property type="match status" value="1"/>
</dbReference>
<keyword evidence="4 8" id="KW-0812">Transmembrane</keyword>
<dbReference type="InterPro" id="IPR000531">
    <property type="entry name" value="Beta-barrel_TonB"/>
</dbReference>
<dbReference type="InterPro" id="IPR008969">
    <property type="entry name" value="CarboxyPept-like_regulatory"/>
</dbReference>
<dbReference type="EMBL" id="CYZF01000001">
    <property type="protein sequence ID" value="CUN37191.1"/>
    <property type="molecule type" value="Genomic_DNA"/>
</dbReference>
<dbReference type="InterPro" id="IPR036942">
    <property type="entry name" value="Beta-barrel_TonB_sf"/>
</dbReference>
<evidence type="ECO:0000256" key="7">
    <source>
        <dbReference type="ARBA" id="ARBA00023237"/>
    </source>
</evidence>
<feature type="domain" description="TonB-dependent receptor-like beta-barrel" evidence="10">
    <location>
        <begin position="394"/>
        <end position="979"/>
    </location>
</feature>
<keyword evidence="5 9" id="KW-0798">TonB box</keyword>
<organism evidence="12 13">
    <name type="scientific">Bacteroides uniformis</name>
    <dbReference type="NCBI Taxonomy" id="820"/>
    <lineage>
        <taxon>Bacteria</taxon>
        <taxon>Pseudomonadati</taxon>
        <taxon>Bacteroidota</taxon>
        <taxon>Bacteroidia</taxon>
        <taxon>Bacteroidales</taxon>
        <taxon>Bacteroidaceae</taxon>
        <taxon>Bacteroides</taxon>
    </lineage>
</organism>
<keyword evidence="7 8" id="KW-0998">Cell outer membrane</keyword>
<evidence type="ECO:0000313" key="12">
    <source>
        <dbReference type="EMBL" id="CUN37191.1"/>
    </source>
</evidence>
<gene>
    <name evidence="12" type="ORF">ERS417307_00008</name>
</gene>
<dbReference type="Pfam" id="PF00593">
    <property type="entry name" value="TonB_dep_Rec_b-barrel"/>
    <property type="match status" value="1"/>
</dbReference>
<dbReference type="RefSeq" id="WP_057086946.1">
    <property type="nucleotide sequence ID" value="NZ_CAXTFW010000012.1"/>
</dbReference>
<dbReference type="Gene3D" id="2.170.130.10">
    <property type="entry name" value="TonB-dependent receptor, plug domain"/>
    <property type="match status" value="1"/>
</dbReference>
<evidence type="ECO:0000256" key="2">
    <source>
        <dbReference type="ARBA" id="ARBA00022448"/>
    </source>
</evidence>
<dbReference type="InterPro" id="IPR012910">
    <property type="entry name" value="Plug_dom"/>
</dbReference>
<evidence type="ECO:0000256" key="1">
    <source>
        <dbReference type="ARBA" id="ARBA00004571"/>
    </source>
</evidence>
<dbReference type="GO" id="GO:0009279">
    <property type="term" value="C:cell outer membrane"/>
    <property type="evidence" value="ECO:0007669"/>
    <property type="project" value="UniProtKB-SubCell"/>
</dbReference>
<comment type="similarity">
    <text evidence="8 9">Belongs to the TonB-dependent receptor family.</text>
</comment>
<dbReference type="PROSITE" id="PS52016">
    <property type="entry name" value="TONB_DEPENDENT_REC_3"/>
    <property type="match status" value="1"/>
</dbReference>
<dbReference type="NCBIfam" id="TIGR04056">
    <property type="entry name" value="OMP_RagA_SusC"/>
    <property type="match status" value="1"/>
</dbReference>
<sequence>MISIYKSRYSAIILFAICLIMEIPLWAQQKAIQGTVKDIEGNPMPGVTIMVDGTNIGTITNTDGKYSINIPEKRKSLTFSFLGYISQTLDIVGQQTINVVLKEDLMKIEEVVVIGYGQQKKSDLSGAIVNVGVDKLEDVASPNLVSALGGRLAGVYVQQNGGGPNPTTSIRIRGTGTLNDNNPLIVIDDIIGADLESVNPTDIETMTVLKDASAAAIYGSRAASGVVLIKTKRGRSGMRPTVKFDAYYGFSARSKKLDMLSASQLATIYNEASDNDNTPRLEEFANPSAMKDVTDWQDEVFRTASMQSYNVSLTGGGENNNYNLGFTAQDNDGILRNTYNKRYTLRINSDYKLGKKFKFGESINLSFKQRRGVDTRGDNVGAMIQTLAYHPDVPVYNEDGTYHGVFSSNYGDLRNPVGIFERNTQRNRFFQLEGNAYLQYEILPGFSAKVSGSLKVIDNDTKTFNVKEPEPGKPNLVNGLTMFRAINIGWIGEGFLYYDKSFQQHKINAMMGFSAMKNTGEDLSASKSGFDFEYPTFQYLNAGTLNPVCYGGYGEDGLVSGLLRLNYSYADKYIVALNMRADGSSKFAKGNRWGYFPSFSAAWRMTQEKFMNNISWLDDLKLRVSYGSLGNQSVASYAYMATYTTSLPDGRYTFGPGTQTLYQGYYAGVMANPDLKWETTTQTNVGIDAALLKNKLLLTLDYYDKRTKDILINPPALGAYGSIGNQLINGATVHNKGFEATITYRDQIRDFSYDVSFNISSYKNKVVSLGNDAQPIYGPKFRDAYSITRTDVGNPIGYFYGYKTDGIFKSEEEVKTYTNSKGELYQPLAKPGDFRYADINNDGVLDSDDRTNLGDAIPDFCYGLNLDLGYKNFDLNIFMQGVQGTQIWNAIRYTFGFTGLKYNYFSEIMGRWTPDNVNATVPRATWMDPNNNKRPSDYYLEDGSYLRMKNISLGYTIPKALTRKVGLEKIRFYISAQNLFTITSYSGYDPELGIDTVGADLESNVDRGQYPQSKSYSFGVNLVF</sequence>
<evidence type="ECO:0000256" key="5">
    <source>
        <dbReference type="ARBA" id="ARBA00023077"/>
    </source>
</evidence>
<dbReference type="NCBIfam" id="TIGR04057">
    <property type="entry name" value="SusC_RagA_signa"/>
    <property type="match status" value="1"/>
</dbReference>
<evidence type="ECO:0000259" key="11">
    <source>
        <dbReference type="Pfam" id="PF07715"/>
    </source>
</evidence>
<evidence type="ECO:0000256" key="6">
    <source>
        <dbReference type="ARBA" id="ARBA00023136"/>
    </source>
</evidence>
<evidence type="ECO:0000256" key="3">
    <source>
        <dbReference type="ARBA" id="ARBA00022452"/>
    </source>
</evidence>
<keyword evidence="2 8" id="KW-0813">Transport</keyword>
<evidence type="ECO:0000256" key="9">
    <source>
        <dbReference type="RuleBase" id="RU003357"/>
    </source>
</evidence>